<sequence length="673" mass="75427">MEEENKKPVSPTRAEEKVKEKETVETTVDEKRAVPVHPKQPTPSEETAPSADATETAVHDAELSSPPESSSVSSVNPDMLGDEIVVGTRANGNKSPARQVASERGDIEMPDVEEDDEPIPHYPKRKRASLYNNLGDEELENSQVKDADDAEEASAKGKPRPKFDEDSKHVPVGYWRSSPVPQIEGKHMVVGFIDVRDRLRTRIRPKALNGDLINLRLFPIPSGPGGSWITFPGTVFLDHLIGRDHNVIKEYVKVRAETLHDRSKEADQAAITEALRRLELNPPPETPQPPSIAWGLEIPEQSQITRPEAKRRRYGSSVGTIAERADRIDQAEQADNAEPIERSERLPLLSHHSELPQSPRKPTRILVGCWAKSTAPRDEDKLAVYGILGANDMFRVKLVRETMDGRYTDDNFPSGAGALWISYDEVLFINHLKQLTRPEVKEYVRIRQAQIDAGEKKEDRVANETQAVHDAQIRAAAIAAASPIRAPNQGHGGSGPSSGLSREEAREIHEPRQPRREVASRSIESAQSLRHSHPEVEIRQASRNASNDPIERVQGYANREVARMEAVQLRTDRHQANRNTVANPGVLMSAHDNRRDFDENILKMNQVWEAQENMRMGPASRHGNGDVMMHQGIKYERKQNGPFKDRLVSQGTIINIDGEDYVEYRVLTKPSFF</sequence>
<accession>A0AAX6MTS6</accession>
<protein>
    <submittedName>
        <fullName evidence="2">Uncharacterized protein</fullName>
    </submittedName>
</protein>
<feature type="region of interest" description="Disordered" evidence="1">
    <location>
        <begin position="278"/>
        <end position="360"/>
    </location>
</feature>
<feature type="compositionally biased region" description="Basic and acidic residues" evidence="1">
    <location>
        <begin position="1"/>
        <end position="33"/>
    </location>
</feature>
<keyword evidence="3" id="KW-1185">Reference proteome</keyword>
<feature type="region of interest" description="Disordered" evidence="1">
    <location>
        <begin position="483"/>
        <end position="546"/>
    </location>
</feature>
<evidence type="ECO:0000313" key="2">
    <source>
        <dbReference type="EMBL" id="KAK6955904.1"/>
    </source>
</evidence>
<feature type="compositionally biased region" description="Pro residues" evidence="1">
    <location>
        <begin position="281"/>
        <end position="290"/>
    </location>
</feature>
<reference evidence="2 3" key="1">
    <citation type="journal article" date="2024" name="Front Chem Biol">
        <title>Unveiling the potential of Daldinia eschscholtzii MFLUCC 19-0629 through bioactivity and bioinformatics studies for enhanced sustainable agriculture production.</title>
        <authorList>
            <person name="Brooks S."/>
            <person name="Weaver J.A."/>
            <person name="Klomchit A."/>
            <person name="Alharthi S.A."/>
            <person name="Onlamun T."/>
            <person name="Nurani R."/>
            <person name="Vong T.K."/>
            <person name="Alberti F."/>
            <person name="Greco C."/>
        </authorList>
    </citation>
    <scope>NUCLEOTIDE SEQUENCE [LARGE SCALE GENOMIC DNA]</scope>
    <source>
        <strain evidence="2">MFLUCC 19-0629</strain>
    </source>
</reference>
<dbReference type="AlphaFoldDB" id="A0AAX6MTS6"/>
<feature type="compositionally biased region" description="Low complexity" evidence="1">
    <location>
        <begin position="64"/>
        <end position="75"/>
    </location>
</feature>
<dbReference type="Proteomes" id="UP001369815">
    <property type="component" value="Unassembled WGS sequence"/>
</dbReference>
<comment type="caution">
    <text evidence="2">The sequence shown here is derived from an EMBL/GenBank/DDBJ whole genome shotgun (WGS) entry which is preliminary data.</text>
</comment>
<evidence type="ECO:0000256" key="1">
    <source>
        <dbReference type="SAM" id="MobiDB-lite"/>
    </source>
</evidence>
<feature type="compositionally biased region" description="Basic and acidic residues" evidence="1">
    <location>
        <begin position="501"/>
        <end position="519"/>
    </location>
</feature>
<feature type="compositionally biased region" description="Acidic residues" evidence="1">
    <location>
        <begin position="108"/>
        <end position="117"/>
    </location>
</feature>
<gene>
    <name evidence="2" type="ORF">Daesc_003550</name>
</gene>
<proteinExistence type="predicted"/>
<evidence type="ECO:0000313" key="3">
    <source>
        <dbReference type="Proteomes" id="UP001369815"/>
    </source>
</evidence>
<name>A0AAX6MTS6_9PEZI</name>
<feature type="region of interest" description="Disordered" evidence="1">
    <location>
        <begin position="1"/>
        <end position="170"/>
    </location>
</feature>
<organism evidence="2 3">
    <name type="scientific">Daldinia eschscholtzii</name>
    <dbReference type="NCBI Taxonomy" id="292717"/>
    <lineage>
        <taxon>Eukaryota</taxon>
        <taxon>Fungi</taxon>
        <taxon>Dikarya</taxon>
        <taxon>Ascomycota</taxon>
        <taxon>Pezizomycotina</taxon>
        <taxon>Sordariomycetes</taxon>
        <taxon>Xylariomycetidae</taxon>
        <taxon>Xylariales</taxon>
        <taxon>Hypoxylaceae</taxon>
        <taxon>Daldinia</taxon>
    </lineage>
</organism>
<dbReference type="EMBL" id="JBANMG010000003">
    <property type="protein sequence ID" value="KAK6955904.1"/>
    <property type="molecule type" value="Genomic_DNA"/>
</dbReference>